<proteinExistence type="predicted"/>
<comment type="caution">
    <text evidence="2">The sequence shown here is derived from an EMBL/GenBank/DDBJ whole genome shotgun (WGS) entry which is preliminary data.</text>
</comment>
<gene>
    <name evidence="2" type="ORF">PXEA_LOCUS23041</name>
</gene>
<evidence type="ECO:0000256" key="1">
    <source>
        <dbReference type="SAM" id="MobiDB-lite"/>
    </source>
</evidence>
<evidence type="ECO:0000313" key="2">
    <source>
        <dbReference type="EMBL" id="VEL29601.1"/>
    </source>
</evidence>
<dbReference type="Proteomes" id="UP000784294">
    <property type="component" value="Unassembled WGS sequence"/>
</dbReference>
<dbReference type="EMBL" id="CAAALY010104636">
    <property type="protein sequence ID" value="VEL29601.1"/>
    <property type="molecule type" value="Genomic_DNA"/>
</dbReference>
<accession>A0A448X709</accession>
<evidence type="ECO:0000313" key="3">
    <source>
        <dbReference type="Proteomes" id="UP000784294"/>
    </source>
</evidence>
<feature type="region of interest" description="Disordered" evidence="1">
    <location>
        <begin position="112"/>
        <end position="151"/>
    </location>
</feature>
<keyword evidence="3" id="KW-1185">Reference proteome</keyword>
<organism evidence="2 3">
    <name type="scientific">Protopolystoma xenopodis</name>
    <dbReference type="NCBI Taxonomy" id="117903"/>
    <lineage>
        <taxon>Eukaryota</taxon>
        <taxon>Metazoa</taxon>
        <taxon>Spiralia</taxon>
        <taxon>Lophotrochozoa</taxon>
        <taxon>Platyhelminthes</taxon>
        <taxon>Monogenea</taxon>
        <taxon>Polyopisthocotylea</taxon>
        <taxon>Polystomatidea</taxon>
        <taxon>Polystomatidae</taxon>
        <taxon>Protopolystoma</taxon>
    </lineage>
</organism>
<feature type="compositionally biased region" description="Low complexity" evidence="1">
    <location>
        <begin position="120"/>
        <end position="137"/>
    </location>
</feature>
<dbReference type="AlphaFoldDB" id="A0A448X709"/>
<name>A0A448X709_9PLAT</name>
<sequence length="151" mass="16660">MSARASCFTHSHLPPACRSLCPLFPSLLLRSGRCFRPLFPRLRPLHRCLGPSCRSHRPSDPTNQLTIDKRQLSTLDCQLLTAISSWQHSLLCRGRLISSLFPHKSTVYAPSCRPARRRQASPSAASPMPLAAPFASPTASSLARIHTRPSP</sequence>
<protein>
    <submittedName>
        <fullName evidence="2">Uncharacterized protein</fullName>
    </submittedName>
</protein>
<reference evidence="2" key="1">
    <citation type="submission" date="2018-11" db="EMBL/GenBank/DDBJ databases">
        <authorList>
            <consortium name="Pathogen Informatics"/>
        </authorList>
    </citation>
    <scope>NUCLEOTIDE SEQUENCE</scope>
</reference>